<accession>A0A0C9UQZ3</accession>
<evidence type="ECO:0000313" key="2">
    <source>
        <dbReference type="Proteomes" id="UP000054279"/>
    </source>
</evidence>
<reference evidence="1 2" key="1">
    <citation type="submission" date="2014-06" db="EMBL/GenBank/DDBJ databases">
        <title>Evolutionary Origins and Diversification of the Mycorrhizal Mutualists.</title>
        <authorList>
            <consortium name="DOE Joint Genome Institute"/>
            <consortium name="Mycorrhizal Genomics Consortium"/>
            <person name="Kohler A."/>
            <person name="Kuo A."/>
            <person name="Nagy L.G."/>
            <person name="Floudas D."/>
            <person name="Copeland A."/>
            <person name="Barry K.W."/>
            <person name="Cichocki N."/>
            <person name="Veneault-Fourrey C."/>
            <person name="LaButti K."/>
            <person name="Lindquist E.A."/>
            <person name="Lipzen A."/>
            <person name="Lundell T."/>
            <person name="Morin E."/>
            <person name="Murat C."/>
            <person name="Riley R."/>
            <person name="Ohm R."/>
            <person name="Sun H."/>
            <person name="Tunlid A."/>
            <person name="Henrissat B."/>
            <person name="Grigoriev I.V."/>
            <person name="Hibbett D.S."/>
            <person name="Martin F."/>
        </authorList>
    </citation>
    <scope>NUCLEOTIDE SEQUENCE [LARGE SCALE GENOMIC DNA]</scope>
    <source>
        <strain evidence="1 2">SS14</strain>
    </source>
</reference>
<dbReference type="HOGENOM" id="CLU_013084_2_1_1"/>
<keyword evidence="2" id="KW-1185">Reference proteome</keyword>
<sequence>DGDTYTNMSLVRHGCIGTAPLRPTSAFTIRTLALYRQTHHACPRLSAEAQLRALCSMNQMPYNKKLAEQFRIAYDAYLEIIYRVRQRVNTALGRNTPNWRALNTCPACDYRLEGEPELEYSKLISIDGNNSLRRVNTKLTRNVEAYIDSRTARTDYWITPEQVDVFKDQNIEEWVENDVLEPGVDGDEPGDVTAGTPSVTVCVERWKNAGPEERKKMWQMFHETGVFVAACRHGILLYLCDMIQSGELANYALAIVDKLIDVYGERLCIGYDIGCAFSLTVSSSPLLAPKAKRSKLRFVVPSFHDHAHNRACQLDWHPLYLFLPGLEDFEVCERLFSASNHLASATRHTTTFHRHQGIEEHFQYSDEGKYANLSRFLLNNYKQALELISTLKMELNIFKALHSLTDADFETFLEEEKGYLARFKSPRLNGMHYTYVEALEKLEMAEVDIKKYHTNFETEQHRIITKNPPQEARRLLTNFARGRTFALNRHDERRQAVLDLETQLDIPEGGRWGRNHPERLKVMDIMAKKDYLAAHKHLEQLVVQRLFELTKLNMSGTAAGLKRRSEAIRKALVTYNKMAAAVDPPREALSWDTVVKYSFLGEFDMLRLSDEDIRDKLWTKSTVREALMKYYKLRCACKEIERLNIEIPRLATSIRDESRRIPAYIKLVEQTDRPLAHEISCWWSLRSAVNSEHLSTIAKVRKLPGNSLSMVEGYRIGGHGVPVVPAVLEASEDASASSSLEAHCGLTVTAEDEESDSEDEIVDTLDRIHLWEDRINLVSVG</sequence>
<dbReference type="PANTHER" id="PTHR33096:SF1">
    <property type="entry name" value="CXC1-LIKE CYSTEINE CLUSTER ASSOCIATED WITH KDZ TRANSPOSASES DOMAIN-CONTAINING PROTEIN"/>
    <property type="match status" value="1"/>
</dbReference>
<feature type="non-terminal residue" evidence="1">
    <location>
        <position position="781"/>
    </location>
</feature>
<dbReference type="Pfam" id="PF18758">
    <property type="entry name" value="KDZ"/>
    <property type="match status" value="1"/>
</dbReference>
<dbReference type="AlphaFoldDB" id="A0A0C9UQZ3"/>
<organism evidence="1 2">
    <name type="scientific">Sphaerobolus stellatus (strain SS14)</name>
    <dbReference type="NCBI Taxonomy" id="990650"/>
    <lineage>
        <taxon>Eukaryota</taxon>
        <taxon>Fungi</taxon>
        <taxon>Dikarya</taxon>
        <taxon>Basidiomycota</taxon>
        <taxon>Agaricomycotina</taxon>
        <taxon>Agaricomycetes</taxon>
        <taxon>Phallomycetidae</taxon>
        <taxon>Geastrales</taxon>
        <taxon>Sphaerobolaceae</taxon>
        <taxon>Sphaerobolus</taxon>
    </lineage>
</organism>
<evidence type="ECO:0008006" key="3">
    <source>
        <dbReference type="Google" id="ProtNLM"/>
    </source>
</evidence>
<dbReference type="EMBL" id="KN837112">
    <property type="protein sequence ID" value="KIJ45328.1"/>
    <property type="molecule type" value="Genomic_DNA"/>
</dbReference>
<evidence type="ECO:0000313" key="1">
    <source>
        <dbReference type="EMBL" id="KIJ45328.1"/>
    </source>
</evidence>
<gene>
    <name evidence="1" type="ORF">M422DRAFT_166820</name>
</gene>
<dbReference type="InterPro" id="IPR040521">
    <property type="entry name" value="KDZ"/>
</dbReference>
<protein>
    <recommendedName>
        <fullName evidence="3">CxC1-like cysteine cluster associated with KDZ transposases domain-containing protein</fullName>
    </recommendedName>
</protein>
<dbReference type="Proteomes" id="UP000054279">
    <property type="component" value="Unassembled WGS sequence"/>
</dbReference>
<dbReference type="OrthoDB" id="2505969at2759"/>
<name>A0A0C9UQZ3_SPHS4</name>
<dbReference type="PANTHER" id="PTHR33096">
    <property type="entry name" value="CXC2 DOMAIN-CONTAINING PROTEIN"/>
    <property type="match status" value="1"/>
</dbReference>
<proteinExistence type="predicted"/>